<dbReference type="InterPro" id="IPR035965">
    <property type="entry name" value="PAS-like_dom_sf"/>
</dbReference>
<dbReference type="NCBIfam" id="TIGR00254">
    <property type="entry name" value="GGDEF"/>
    <property type="match status" value="1"/>
</dbReference>
<dbReference type="PANTHER" id="PTHR45138:SF9">
    <property type="entry name" value="DIGUANYLATE CYCLASE DGCM-RELATED"/>
    <property type="match status" value="1"/>
</dbReference>
<dbReference type="GO" id="GO:0052621">
    <property type="term" value="F:diguanylate cyclase activity"/>
    <property type="evidence" value="ECO:0007669"/>
    <property type="project" value="TreeGrafter"/>
</dbReference>
<dbReference type="Gene3D" id="3.30.450.20">
    <property type="entry name" value="PAS domain"/>
    <property type="match status" value="1"/>
</dbReference>
<dbReference type="PROSITE" id="PS50112">
    <property type="entry name" value="PAS"/>
    <property type="match status" value="1"/>
</dbReference>
<evidence type="ECO:0000259" key="3">
    <source>
        <dbReference type="PROSITE" id="PS50839"/>
    </source>
</evidence>
<accession>K0NTW2</accession>
<dbReference type="GO" id="GO:0043709">
    <property type="term" value="P:cell adhesion involved in single-species biofilm formation"/>
    <property type="evidence" value="ECO:0007669"/>
    <property type="project" value="TreeGrafter"/>
</dbReference>
<dbReference type="SMART" id="SM00267">
    <property type="entry name" value="GGDEF"/>
    <property type="match status" value="1"/>
</dbReference>
<dbReference type="PANTHER" id="PTHR45138">
    <property type="entry name" value="REGULATORY COMPONENTS OF SENSORY TRANSDUCTION SYSTEM"/>
    <property type="match status" value="1"/>
</dbReference>
<dbReference type="InterPro" id="IPR006189">
    <property type="entry name" value="CHASE_dom"/>
</dbReference>
<keyword evidence="1" id="KW-1133">Transmembrane helix</keyword>
<evidence type="ECO:0000259" key="2">
    <source>
        <dbReference type="PROSITE" id="PS50112"/>
    </source>
</evidence>
<dbReference type="Proteomes" id="UP000009325">
    <property type="component" value="Unassembled WGS sequence"/>
</dbReference>
<dbReference type="InterPro" id="IPR043128">
    <property type="entry name" value="Rev_trsase/Diguanyl_cyclase"/>
</dbReference>
<protein>
    <submittedName>
        <fullName evidence="5">Uncharacterized protein</fullName>
    </submittedName>
</protein>
<comment type="caution">
    <text evidence="5">The sequence shown here is derived from an EMBL/GenBank/DDBJ whole genome shotgun (WGS) entry which is preliminary data.</text>
</comment>
<feature type="domain" description="PAS" evidence="2">
    <location>
        <begin position="455"/>
        <end position="527"/>
    </location>
</feature>
<gene>
    <name evidence="5" type="ORF">BN146_10540</name>
</gene>
<dbReference type="InterPro" id="IPR013655">
    <property type="entry name" value="PAS_fold_3"/>
</dbReference>
<dbReference type="Pfam" id="PF00990">
    <property type="entry name" value="GGDEF"/>
    <property type="match status" value="1"/>
</dbReference>
<reference evidence="5 6" key="1">
    <citation type="submission" date="2012-08" db="EMBL/GenBank/DDBJ databases">
        <title>Draft Genome Sequences of Lactobacillus equicursoris CIP 110162T, isolated from thoroughbred racehorse feces and Lactobacillus sp. CRBIP 24.137 isolated from urine of human.</title>
        <authorList>
            <person name="Cousin S."/>
            <person name="Loux V."/>
            <person name="Ma L."/>
            <person name="Creno S."/>
            <person name="Clermont D."/>
            <person name="Bizet C."/>
            <person name="Bouchier C."/>
        </authorList>
    </citation>
    <scope>NUCLEOTIDE SEQUENCE [LARGE SCALE GENOMIC DNA]</scope>
    <source>
        <strain evidence="5 6">66c</strain>
    </source>
</reference>
<name>K0NTW2_9LACO</name>
<feature type="transmembrane region" description="Helical" evidence="1">
    <location>
        <begin position="250"/>
        <end position="271"/>
    </location>
</feature>
<organism evidence="5 6">
    <name type="scientific">Lactobacillus equicursoris 66c</name>
    <dbReference type="NCBI Taxonomy" id="872326"/>
    <lineage>
        <taxon>Bacteria</taxon>
        <taxon>Bacillati</taxon>
        <taxon>Bacillota</taxon>
        <taxon>Bacilli</taxon>
        <taxon>Lactobacillales</taxon>
        <taxon>Lactobacillaceae</taxon>
        <taxon>Lactobacillus</taxon>
    </lineage>
</organism>
<dbReference type="CDD" id="cd00130">
    <property type="entry name" value="PAS"/>
    <property type="match status" value="1"/>
</dbReference>
<sequence>MGLNRQHQIWTAIMGIFLLSLSIMIGFKVGESNIQAKRTRAREVGNAFAQQINRDLYNGLERVQSLEKMVYDNNGKVKNFKDSAKLLKRSYIDSIELLPHGTIKYAYPHPYGQVGVQLEDSQELGEILHSVVNSRKLTSFGPVVTRSGDRLLIIVDPVFLKNTHLWGYVIVTLKVPMVYESSLRSLERVDYDYQFYAERSMTNQHLDLIESSLPTGQDLKNPVSRTFVIGNRKWKLTLAPKKGWRSSKGLPSFILAASISSVIMIWLVNYLKTKERDEKLKELAYRDPLTGLYNRRGFIEELDKQLPQASCLTEVFLDLDDFKLINDLYGHSAGDLALQHLAAYLKKSFPPNSIIGRTGGDEFSVAIVNQDPAESQLMIEKAIGQKQCFEANETEVAFTISAGFAEYPNQGRGIQDLMAKADEALYAAKMAGKNQAFRYQPFMADLSREQLGFNVKQLAQGLPGEFLIYKADGDQKIIFANEHLIQLLGCRDYDDFIDFTKGSFKYFVHPDDRKQVADQIQKQIAEQKENRGSYDVHVIYRVKTKDGQIKRLVDLGRMIDNSNYGKVFFVFLEDQEKLAADRK</sequence>
<dbReference type="InterPro" id="IPR029787">
    <property type="entry name" value="Nucleotide_cyclase"/>
</dbReference>
<dbReference type="OrthoDB" id="9759607at2"/>
<evidence type="ECO:0000256" key="1">
    <source>
        <dbReference type="SAM" id="Phobius"/>
    </source>
</evidence>
<dbReference type="GO" id="GO:0005886">
    <property type="term" value="C:plasma membrane"/>
    <property type="evidence" value="ECO:0007669"/>
    <property type="project" value="TreeGrafter"/>
</dbReference>
<keyword evidence="1" id="KW-0812">Transmembrane</keyword>
<dbReference type="SUPFAM" id="SSF55073">
    <property type="entry name" value="Nucleotide cyclase"/>
    <property type="match status" value="1"/>
</dbReference>
<dbReference type="Gene3D" id="3.30.70.270">
    <property type="match status" value="1"/>
</dbReference>
<evidence type="ECO:0000313" key="5">
    <source>
        <dbReference type="EMBL" id="CCK84633.1"/>
    </source>
</evidence>
<dbReference type="InterPro" id="IPR000014">
    <property type="entry name" value="PAS"/>
</dbReference>
<dbReference type="Pfam" id="PF08447">
    <property type="entry name" value="PAS_3"/>
    <property type="match status" value="1"/>
</dbReference>
<keyword evidence="1" id="KW-0472">Membrane</keyword>
<dbReference type="PROSITE" id="PS50839">
    <property type="entry name" value="CHASE"/>
    <property type="match status" value="1"/>
</dbReference>
<dbReference type="GO" id="GO:1902201">
    <property type="term" value="P:negative regulation of bacterial-type flagellum-dependent cell motility"/>
    <property type="evidence" value="ECO:0007669"/>
    <property type="project" value="TreeGrafter"/>
</dbReference>
<evidence type="ECO:0000259" key="4">
    <source>
        <dbReference type="PROSITE" id="PS50887"/>
    </source>
</evidence>
<evidence type="ECO:0000313" key="6">
    <source>
        <dbReference type="Proteomes" id="UP000009325"/>
    </source>
</evidence>
<feature type="domain" description="GGDEF" evidence="4">
    <location>
        <begin position="310"/>
        <end position="441"/>
    </location>
</feature>
<dbReference type="SUPFAM" id="SSF55785">
    <property type="entry name" value="PYP-like sensor domain (PAS domain)"/>
    <property type="match status" value="1"/>
</dbReference>
<dbReference type="EMBL" id="CALZ01000160">
    <property type="protein sequence ID" value="CCK84633.1"/>
    <property type="molecule type" value="Genomic_DNA"/>
</dbReference>
<dbReference type="CDD" id="cd01949">
    <property type="entry name" value="GGDEF"/>
    <property type="match status" value="1"/>
</dbReference>
<dbReference type="InterPro" id="IPR050469">
    <property type="entry name" value="Diguanylate_Cyclase"/>
</dbReference>
<dbReference type="PROSITE" id="PS50887">
    <property type="entry name" value="GGDEF"/>
    <property type="match status" value="1"/>
</dbReference>
<dbReference type="AlphaFoldDB" id="K0NTW2"/>
<feature type="domain" description="CHASE" evidence="3">
    <location>
        <begin position="99"/>
        <end position="186"/>
    </location>
</feature>
<dbReference type="InterPro" id="IPR000160">
    <property type="entry name" value="GGDEF_dom"/>
</dbReference>
<proteinExistence type="predicted"/>
<feature type="transmembrane region" description="Helical" evidence="1">
    <location>
        <begin position="12"/>
        <end position="30"/>
    </location>
</feature>